<evidence type="ECO:0000259" key="1">
    <source>
        <dbReference type="Pfam" id="PF21832"/>
    </source>
</evidence>
<name>A0A502JM44_HAEHA</name>
<dbReference type="Proteomes" id="UP000317926">
    <property type="component" value="Unassembled WGS sequence"/>
</dbReference>
<dbReference type="EMBL" id="SDPK01000016">
    <property type="protein sequence ID" value="TPH00214.1"/>
    <property type="molecule type" value="Genomic_DNA"/>
</dbReference>
<protein>
    <recommendedName>
        <fullName evidence="1">DUF6892 domain-containing protein</fullName>
    </recommendedName>
</protein>
<feature type="domain" description="DUF6892" evidence="1">
    <location>
        <begin position="181"/>
        <end position="265"/>
    </location>
</feature>
<sequence length="354" mass="41692">MLGNILKIAGAGVLAFGAKKIYELIQDKKLEPSEIEEHWKEDYREREARRAMKEEPDPAMKLAKGGTPNLLETEEFYQELKKTLPKRALKWTDEQKNEFIRLTLHIFEGVDAWDYIHAEDPLNIFELTQTKGRTIDYLRFIAETLPGLQQTSRLLYIIKEVERIRKRQENPIYDLNQIPSVKFQDIGLKLAVINQLMFKDETLKPKFFLEIFREEYKKSFLNPLYGLDREKAGEYMKNLDIPVSLLNKIEYLEINPTSEFYQQIYIKKIFDSREFLLKAPRNSQYIPLFNIAYSTSDIENELSLLLNLKEIRVNLSKKNSNEKFSLSDLGLDEYVVRILEDKKIKIVINQPNTI</sequence>
<dbReference type="RefSeq" id="WP_140519331.1">
    <property type="nucleotide sequence ID" value="NZ_JACBKC010000016.1"/>
</dbReference>
<dbReference type="InterPro" id="IPR054187">
    <property type="entry name" value="DUF6892"/>
</dbReference>
<evidence type="ECO:0000313" key="2">
    <source>
        <dbReference type="EMBL" id="TPH00214.1"/>
    </source>
</evidence>
<gene>
    <name evidence="2" type="ORF">EUX55_04240</name>
</gene>
<dbReference type="Pfam" id="PF21832">
    <property type="entry name" value="DUF6892"/>
    <property type="match status" value="1"/>
</dbReference>
<accession>A0A502JM44</accession>
<reference evidence="2 3" key="1">
    <citation type="submission" date="2019-01" db="EMBL/GenBank/DDBJ databases">
        <title>Comparative genomic analysis identifies haemin-independent Haemophilus haemolyticus: a formal re-classification of Haemophilus intermedius.</title>
        <authorList>
            <person name="Harris T.M."/>
            <person name="Price E.P."/>
            <person name="Sarovich D.S."/>
            <person name="Norskov-Lauritsen N."/>
            <person name="Beissbarth J."/>
            <person name="Chang A.B."/>
            <person name="Smith-Vaughan H.C."/>
        </authorList>
    </citation>
    <scope>NUCLEOTIDE SEQUENCE [LARGE SCALE GENOMIC DNA]</scope>
    <source>
        <strain evidence="2 3">PN24</strain>
    </source>
</reference>
<comment type="caution">
    <text evidence="2">The sequence shown here is derived from an EMBL/GenBank/DDBJ whole genome shotgun (WGS) entry which is preliminary data.</text>
</comment>
<proteinExistence type="predicted"/>
<evidence type="ECO:0000313" key="3">
    <source>
        <dbReference type="Proteomes" id="UP000317926"/>
    </source>
</evidence>
<dbReference type="AlphaFoldDB" id="A0A502JM44"/>
<organism evidence="2 3">
    <name type="scientific">Haemophilus haemolyticus</name>
    <dbReference type="NCBI Taxonomy" id="726"/>
    <lineage>
        <taxon>Bacteria</taxon>
        <taxon>Pseudomonadati</taxon>
        <taxon>Pseudomonadota</taxon>
        <taxon>Gammaproteobacteria</taxon>
        <taxon>Pasteurellales</taxon>
        <taxon>Pasteurellaceae</taxon>
        <taxon>Haemophilus</taxon>
    </lineage>
</organism>